<dbReference type="EMBL" id="DACSXJ010000012">
    <property type="protein sequence ID" value="HAT3897919.1"/>
    <property type="molecule type" value="Genomic_DNA"/>
</dbReference>
<keyword evidence="1" id="KW-0732">Signal</keyword>
<dbReference type="RefSeq" id="WP_057064979.1">
    <property type="nucleotide sequence ID" value="NZ_CP056527.1"/>
</dbReference>
<feature type="chain" id="PRO_5041081112" description="Lipoprotein" evidence="1">
    <location>
        <begin position="17"/>
        <end position="203"/>
    </location>
</feature>
<dbReference type="AlphaFoldDB" id="A0A0P8JQ90"/>
<dbReference type="EMBL" id="LJEB01000248">
    <property type="protein sequence ID" value="KPR46428.1"/>
    <property type="molecule type" value="Genomic_DNA"/>
</dbReference>
<sequence>MKKLLCLFFTVFLLSACDDLPDAPFGFKWGQSVKDTLAQNIEGLKVDGDEKKVAFAASDSAPIPSTYAGRYNLMFVAGRGLTHITFSVNVDKNSKSFIEGAKVYKDISIILDEKYGAPVLVKESISDEKHGFYNCLKSSGCGEWHRDYDFNGMKVTLSARPVPYNADVGDPNGVISVKYEYYTDAMKREDAKKFGADNYSNGF</sequence>
<accession>A0A0P8JQ90</accession>
<reference evidence="3 4" key="2">
    <citation type="journal article" date="2017" name="PLoS ONE">
        <title>Genomic and phenotypic characterisation of fluoroquinolone resistance mechanisms in Enterobacteriaceae in Durban, South Africa.</title>
        <authorList>
            <person name="Osei Sekyere J."/>
            <person name="Amoako D.G."/>
        </authorList>
    </citation>
    <scope>NUCLEOTIDE SEQUENCE [LARGE SCALE GENOMIC DNA]</scope>
    <source>
        <strain evidence="3 4">ST62:944112508</strain>
    </source>
</reference>
<protein>
    <recommendedName>
        <fullName evidence="5">Lipoprotein</fullName>
    </recommendedName>
</protein>
<evidence type="ECO:0000313" key="4">
    <source>
        <dbReference type="Proteomes" id="UP000050520"/>
    </source>
</evidence>
<dbReference type="PROSITE" id="PS51257">
    <property type="entry name" value="PROKAR_LIPOPROTEIN"/>
    <property type="match status" value="1"/>
</dbReference>
<evidence type="ECO:0000313" key="2">
    <source>
        <dbReference type="EMBL" id="HAT3897919.1"/>
    </source>
</evidence>
<comment type="caution">
    <text evidence="2">The sequence shown here is derived from an EMBL/GenBank/DDBJ whole genome shotgun (WGS) entry which is preliminary data.</text>
</comment>
<dbReference type="Proteomes" id="UP000855471">
    <property type="component" value="Unassembled WGS sequence"/>
</dbReference>
<proteinExistence type="predicted"/>
<gene>
    <name evidence="3" type="ORF">AN672_28350</name>
    <name evidence="2" type="ORF">I9Y29_002353</name>
</gene>
<evidence type="ECO:0000313" key="3">
    <source>
        <dbReference type="EMBL" id="KPR46428.1"/>
    </source>
</evidence>
<organism evidence="2">
    <name type="scientific">Citrobacter freundii</name>
    <dbReference type="NCBI Taxonomy" id="546"/>
    <lineage>
        <taxon>Bacteria</taxon>
        <taxon>Pseudomonadati</taxon>
        <taxon>Pseudomonadota</taxon>
        <taxon>Gammaproteobacteria</taxon>
        <taxon>Enterobacterales</taxon>
        <taxon>Enterobacteriaceae</taxon>
        <taxon>Citrobacter</taxon>
        <taxon>Citrobacter freundii complex</taxon>
    </lineage>
</organism>
<dbReference type="Proteomes" id="UP000050520">
    <property type="component" value="Unassembled WGS sequence"/>
</dbReference>
<evidence type="ECO:0008006" key="5">
    <source>
        <dbReference type="Google" id="ProtNLM"/>
    </source>
</evidence>
<feature type="signal peptide" evidence="1">
    <location>
        <begin position="1"/>
        <end position="16"/>
    </location>
</feature>
<reference evidence="2" key="4">
    <citation type="submission" date="2020-09" db="EMBL/GenBank/DDBJ databases">
        <authorList>
            <consortium name="NCBI Pathogen Detection Project"/>
        </authorList>
    </citation>
    <scope>NUCLEOTIDE SEQUENCE</scope>
    <source>
        <strain evidence="2">O50</strain>
    </source>
</reference>
<reference evidence="4" key="1">
    <citation type="submission" date="2015-09" db="EMBL/GenBank/DDBJ databases">
        <title>Prevalence of NDMs in South Africa.</title>
        <authorList>
            <person name="Osei Sekyere J."/>
            <person name="Govinden U."/>
            <person name="Essack S."/>
            <person name="Haldorsen B."/>
            <person name="Samuelsen O."/>
            <person name="Aasnaes B."/>
            <person name="Sundsfjord A."/>
        </authorList>
    </citation>
    <scope>NUCLEOTIDE SEQUENCE [LARGE SCALE GENOMIC DNA]</scope>
    <source>
        <strain evidence="4">ST62:944112508</strain>
    </source>
</reference>
<name>A0A0P8JQ90_CITFR</name>
<reference evidence="2" key="3">
    <citation type="journal article" date="2018" name="Genome Biol.">
        <title>SKESA: strategic k-mer extension for scrupulous assemblies.</title>
        <authorList>
            <person name="Souvorov A."/>
            <person name="Agarwala R."/>
            <person name="Lipman D.J."/>
        </authorList>
    </citation>
    <scope>NUCLEOTIDE SEQUENCE</scope>
    <source>
        <strain evidence="2">O50</strain>
    </source>
</reference>
<evidence type="ECO:0000256" key="1">
    <source>
        <dbReference type="SAM" id="SignalP"/>
    </source>
</evidence>